<dbReference type="GO" id="GO:0015297">
    <property type="term" value="F:antiporter activity"/>
    <property type="evidence" value="ECO:0007669"/>
    <property type="project" value="InterPro"/>
</dbReference>
<dbReference type="GO" id="GO:0005886">
    <property type="term" value="C:plasma membrane"/>
    <property type="evidence" value="ECO:0007669"/>
    <property type="project" value="TreeGrafter"/>
</dbReference>
<keyword evidence="1" id="KW-0813">Transport</keyword>
<comment type="caution">
    <text evidence="3">The sequence shown here is derived from an EMBL/GenBank/DDBJ whole genome shotgun (WGS) entry which is preliminary data.</text>
</comment>
<dbReference type="OrthoDB" id="9780160at2"/>
<sequence length="444" mass="46114">MRREGARVLRLALPILVTQLAYMATAATDTIMAGRLDATALAAVGLGAALWVPATTFIGGALYVMLPSIAGHVAARRHAEAGREAVTGAWLGLVLGAVAGLLLWGLAPLGLAWTGVDPLIVEPVTDYVRLVAPGLPFMGLWAAARYFCDGHSDTRPAMLVALFVFALNIPLNAVLMYGAGLGVAGIGLSTGIGFAVGGGAMAARAQRARRYGRARLRRAPKGFNGRAVAALLVLGAPVGLMFLGEYVALSTVAVLVGGLGAVPLAAHQVAFNLTMTLFMIPASLSVAVSIRVGAAMGRHDEAAAGRELGAGLMLGCGLSACLAVLVLLFADTVAGWYTADPAVQALAAQLFVVAGLFLVFDAVQIVIAGYLRGRGDVRGPLVLLLASYWLVGMPVGWMLSDGHGVVGWWAGLLCAVVTLAVLMVVRLRRARHGRPARRLRPLRR</sequence>
<evidence type="ECO:0000313" key="3">
    <source>
        <dbReference type="EMBL" id="EKV26380.1"/>
    </source>
</evidence>
<dbReference type="PANTHER" id="PTHR43298:SF2">
    <property type="entry name" value="FMN_FAD EXPORTER YEEO-RELATED"/>
    <property type="match status" value="1"/>
</dbReference>
<dbReference type="STRING" id="1238182.C882_2815"/>
<dbReference type="EMBL" id="ANHY01000031">
    <property type="protein sequence ID" value="EKV26380.1"/>
    <property type="molecule type" value="Genomic_DNA"/>
</dbReference>
<accession>K9GK46</accession>
<gene>
    <name evidence="3" type="ORF">C882_2815</name>
</gene>
<feature type="transmembrane region" description="Helical" evidence="2">
    <location>
        <begin position="381"/>
        <end position="400"/>
    </location>
</feature>
<proteinExistence type="predicted"/>
<feature type="transmembrane region" description="Helical" evidence="2">
    <location>
        <begin position="350"/>
        <end position="369"/>
    </location>
</feature>
<dbReference type="AlphaFoldDB" id="K9GK46"/>
<keyword evidence="2" id="KW-1133">Transmembrane helix</keyword>
<protein>
    <submittedName>
        <fullName evidence="3">MATE efflux family protein</fullName>
    </submittedName>
</protein>
<feature type="transmembrane region" description="Helical" evidence="2">
    <location>
        <begin position="223"/>
        <end position="249"/>
    </location>
</feature>
<dbReference type="Proteomes" id="UP000009881">
    <property type="component" value="Unassembled WGS sequence"/>
</dbReference>
<feature type="transmembrane region" description="Helical" evidence="2">
    <location>
        <begin position="87"/>
        <end position="107"/>
    </location>
</feature>
<dbReference type="PANTHER" id="PTHR43298">
    <property type="entry name" value="MULTIDRUG RESISTANCE PROTEIN NORM-RELATED"/>
    <property type="match status" value="1"/>
</dbReference>
<feature type="transmembrane region" description="Helical" evidence="2">
    <location>
        <begin position="406"/>
        <end position="427"/>
    </location>
</feature>
<dbReference type="InterPro" id="IPR002528">
    <property type="entry name" value="MATE_fam"/>
</dbReference>
<dbReference type="RefSeq" id="WP_009542806.1">
    <property type="nucleotide sequence ID" value="NZ_ANHY01000031.1"/>
</dbReference>
<evidence type="ECO:0000313" key="4">
    <source>
        <dbReference type="Proteomes" id="UP000009881"/>
    </source>
</evidence>
<feature type="transmembrane region" description="Helical" evidence="2">
    <location>
        <begin position="42"/>
        <end position="66"/>
    </location>
</feature>
<dbReference type="eggNOG" id="COG0534">
    <property type="taxonomic scope" value="Bacteria"/>
</dbReference>
<reference evidence="3 4" key="1">
    <citation type="journal article" date="2013" name="Genome Announc.">
        <title>Draft Genome Sequence of an Alphaproteobacterium, Caenispirillum salinarum AK4(T), Isolated from a Solar Saltern.</title>
        <authorList>
            <person name="Khatri I."/>
            <person name="Singh A."/>
            <person name="Korpole S."/>
            <person name="Pinnaka A.K."/>
            <person name="Subramanian S."/>
        </authorList>
    </citation>
    <scope>NUCLEOTIDE SEQUENCE [LARGE SCALE GENOMIC DNA]</scope>
    <source>
        <strain evidence="3 4">AK4</strain>
    </source>
</reference>
<name>K9GK46_9PROT</name>
<evidence type="ECO:0000256" key="1">
    <source>
        <dbReference type="ARBA" id="ARBA00022448"/>
    </source>
</evidence>
<feature type="transmembrane region" description="Helical" evidence="2">
    <location>
        <begin position="311"/>
        <end position="330"/>
    </location>
</feature>
<evidence type="ECO:0000256" key="2">
    <source>
        <dbReference type="SAM" id="Phobius"/>
    </source>
</evidence>
<feature type="transmembrane region" description="Helical" evidence="2">
    <location>
        <begin position="127"/>
        <end position="147"/>
    </location>
</feature>
<keyword evidence="4" id="KW-1185">Reference proteome</keyword>
<feature type="transmembrane region" description="Helical" evidence="2">
    <location>
        <begin position="269"/>
        <end position="290"/>
    </location>
</feature>
<dbReference type="GO" id="GO:0042910">
    <property type="term" value="F:xenobiotic transmembrane transporter activity"/>
    <property type="evidence" value="ECO:0007669"/>
    <property type="project" value="InterPro"/>
</dbReference>
<keyword evidence="2" id="KW-0472">Membrane</keyword>
<dbReference type="NCBIfam" id="TIGR00797">
    <property type="entry name" value="matE"/>
    <property type="match status" value="1"/>
</dbReference>
<dbReference type="InterPro" id="IPR050222">
    <property type="entry name" value="MATE_MdtK"/>
</dbReference>
<keyword evidence="2" id="KW-0812">Transmembrane</keyword>
<dbReference type="Pfam" id="PF01554">
    <property type="entry name" value="MatE"/>
    <property type="match status" value="2"/>
</dbReference>
<organism evidence="3 4">
    <name type="scientific">Caenispirillum salinarum AK4</name>
    <dbReference type="NCBI Taxonomy" id="1238182"/>
    <lineage>
        <taxon>Bacteria</taxon>
        <taxon>Pseudomonadati</taxon>
        <taxon>Pseudomonadota</taxon>
        <taxon>Alphaproteobacteria</taxon>
        <taxon>Rhodospirillales</taxon>
        <taxon>Novispirillaceae</taxon>
        <taxon>Caenispirillum</taxon>
    </lineage>
</organism>
<feature type="transmembrane region" description="Helical" evidence="2">
    <location>
        <begin position="159"/>
        <end position="177"/>
    </location>
</feature>
<feature type="transmembrane region" description="Helical" evidence="2">
    <location>
        <begin position="183"/>
        <end position="203"/>
    </location>
</feature>